<evidence type="ECO:0000313" key="11">
    <source>
        <dbReference type="EMBL" id="KAG7193373.1"/>
    </source>
</evidence>
<evidence type="ECO:0000256" key="6">
    <source>
        <dbReference type="ARBA" id="ARBA00022801"/>
    </source>
</evidence>
<accession>A0A9P7V9L2</accession>
<dbReference type="Gene3D" id="3.20.20.150">
    <property type="entry name" value="Divalent-metal-dependent TIM barrel enzymes"/>
    <property type="match status" value="1"/>
</dbReference>
<comment type="cofactor">
    <cofactor evidence="1">
        <name>Zn(2+)</name>
        <dbReference type="ChEBI" id="CHEBI:29105"/>
    </cofactor>
</comment>
<dbReference type="Pfam" id="PF01261">
    <property type="entry name" value="AP_endonuc_2"/>
    <property type="match status" value="1"/>
</dbReference>
<dbReference type="PROSITE" id="PS00730">
    <property type="entry name" value="AP_NUCLEASE_F2_2"/>
    <property type="match status" value="1"/>
</dbReference>
<name>A0A9P7V9L2_9ASCO</name>
<dbReference type="PANTHER" id="PTHR21445:SF0">
    <property type="entry name" value="APURINIC-APYRIMIDINIC ENDONUCLEASE"/>
    <property type="match status" value="1"/>
</dbReference>
<keyword evidence="6" id="KW-0378">Hydrolase</keyword>
<dbReference type="GO" id="GO:0016829">
    <property type="term" value="F:lyase activity"/>
    <property type="evidence" value="ECO:0007669"/>
    <property type="project" value="UniProtKB-KW"/>
</dbReference>
<keyword evidence="8" id="KW-0234">DNA repair</keyword>
<dbReference type="InterPro" id="IPR013022">
    <property type="entry name" value="Xyl_isomerase-like_TIM-brl"/>
</dbReference>
<evidence type="ECO:0000256" key="7">
    <source>
        <dbReference type="ARBA" id="ARBA00022833"/>
    </source>
</evidence>
<comment type="caution">
    <text evidence="11">The sequence shown here is derived from an EMBL/GenBank/DDBJ whole genome shotgun (WGS) entry which is preliminary data.</text>
</comment>
<dbReference type="GO" id="GO:0008081">
    <property type="term" value="F:phosphoric diester hydrolase activity"/>
    <property type="evidence" value="ECO:0007669"/>
    <property type="project" value="TreeGrafter"/>
</dbReference>
<keyword evidence="11" id="KW-0456">Lyase</keyword>
<comment type="similarity">
    <text evidence="2">Belongs to the AP endonuclease 2 family.</text>
</comment>
<evidence type="ECO:0000256" key="8">
    <source>
        <dbReference type="ARBA" id="ARBA00023204"/>
    </source>
</evidence>
<dbReference type="GO" id="GO:0005739">
    <property type="term" value="C:mitochondrion"/>
    <property type="evidence" value="ECO:0007669"/>
    <property type="project" value="TreeGrafter"/>
</dbReference>
<dbReference type="GeneID" id="66114165"/>
<feature type="region of interest" description="Disordered" evidence="9">
    <location>
        <begin position="326"/>
        <end position="379"/>
    </location>
</feature>
<dbReference type="HAMAP" id="MF_00152">
    <property type="entry name" value="Nfo"/>
    <property type="match status" value="1"/>
</dbReference>
<dbReference type="AlphaFoldDB" id="A0A9P7V9L2"/>
<proteinExistence type="inferred from homology"/>
<dbReference type="EMBL" id="JAHMUF010000012">
    <property type="protein sequence ID" value="KAG7193373.1"/>
    <property type="molecule type" value="Genomic_DNA"/>
</dbReference>
<evidence type="ECO:0000313" key="12">
    <source>
        <dbReference type="Proteomes" id="UP000790833"/>
    </source>
</evidence>
<dbReference type="CDD" id="cd00019">
    <property type="entry name" value="AP2Ec"/>
    <property type="match status" value="1"/>
</dbReference>
<evidence type="ECO:0000256" key="3">
    <source>
        <dbReference type="ARBA" id="ARBA00021759"/>
    </source>
</evidence>
<dbReference type="GO" id="GO:0003677">
    <property type="term" value="F:DNA binding"/>
    <property type="evidence" value="ECO:0007669"/>
    <property type="project" value="InterPro"/>
</dbReference>
<dbReference type="SUPFAM" id="SSF51658">
    <property type="entry name" value="Xylose isomerase-like"/>
    <property type="match status" value="1"/>
</dbReference>
<protein>
    <recommendedName>
        <fullName evidence="3">Apurinic-apyrimidinic endonuclease 1</fullName>
    </recommendedName>
</protein>
<evidence type="ECO:0000259" key="10">
    <source>
        <dbReference type="Pfam" id="PF01261"/>
    </source>
</evidence>
<keyword evidence="7" id="KW-0862">Zinc</keyword>
<reference evidence="11" key="1">
    <citation type="submission" date="2021-03" db="EMBL/GenBank/DDBJ databases">
        <authorList>
            <person name="Palmer J.M."/>
        </authorList>
    </citation>
    <scope>NUCLEOTIDE SEQUENCE</scope>
    <source>
        <strain evidence="11">ARV_011</strain>
    </source>
</reference>
<dbReference type="OrthoDB" id="7663182at2759"/>
<organism evidence="11 12">
    <name type="scientific">Scheffersomyces spartinae</name>
    <dbReference type="NCBI Taxonomy" id="45513"/>
    <lineage>
        <taxon>Eukaryota</taxon>
        <taxon>Fungi</taxon>
        <taxon>Dikarya</taxon>
        <taxon>Ascomycota</taxon>
        <taxon>Saccharomycotina</taxon>
        <taxon>Pichiomycetes</taxon>
        <taxon>Debaryomycetaceae</taxon>
        <taxon>Scheffersomyces</taxon>
    </lineage>
</organism>
<dbReference type="NCBIfam" id="TIGR00587">
    <property type="entry name" value="nfo"/>
    <property type="match status" value="1"/>
</dbReference>
<keyword evidence="12" id="KW-1185">Reference proteome</keyword>
<keyword evidence="5" id="KW-0227">DNA damage</keyword>
<sequence length="379" mass="42476">MSAFKPPSSAPFARSATSKFKFGGHVSTAGGISKAVTNAARLGCNGFAMFLKSPRRWQGPPMTQKEIDQFGKNCKELGYNPHTDILPHGQYMINLASPKEDMEAKSYESFLDEILRCEQLDVRHYNFHPGSKLDGDHREALERLAKNINKVHKETKLCKVVIENMAGHGNLIGGSLEDIRDVIEMVEDKSRVGVCVDTCHAFAAGYDMLTEESFNKFWNDFEEIIGWEYLSGIHLNDSKAPLSSNRDLHQNLGQGFLGLEAFRNVANFEKLQGIPIILETPVGEKDDDTVYGQEIKILEFLEGRDSDDADYIATAEKYLKMGAAERKEHQKKFDEKQAKEAKAKAKAEARAIKADDDSKKRKSKGIDVLVTKRTRSAKR</sequence>
<keyword evidence="4" id="KW-0479">Metal-binding</keyword>
<evidence type="ECO:0000256" key="5">
    <source>
        <dbReference type="ARBA" id="ARBA00022763"/>
    </source>
</evidence>
<dbReference type="InterPro" id="IPR018246">
    <property type="entry name" value="AP_endonuc_F2_Zn_BS"/>
</dbReference>
<gene>
    <name evidence="11" type="primary">APN1</name>
    <name evidence="11" type="ORF">KQ657_000791</name>
</gene>
<feature type="domain" description="Xylose isomerase-like TIM barrel" evidence="10">
    <location>
        <begin position="37"/>
        <end position="298"/>
    </location>
</feature>
<evidence type="ECO:0000256" key="1">
    <source>
        <dbReference type="ARBA" id="ARBA00001947"/>
    </source>
</evidence>
<dbReference type="InterPro" id="IPR001719">
    <property type="entry name" value="AP_endonuc_2"/>
</dbReference>
<dbReference type="InterPro" id="IPR036237">
    <property type="entry name" value="Xyl_isomerase-like_sf"/>
</dbReference>
<feature type="compositionally biased region" description="Basic and acidic residues" evidence="9">
    <location>
        <begin position="326"/>
        <end position="359"/>
    </location>
</feature>
<dbReference type="FunFam" id="3.20.20.150:FF:000001">
    <property type="entry name" value="Probable endonuclease 4"/>
    <property type="match status" value="1"/>
</dbReference>
<dbReference type="GO" id="GO:0003906">
    <property type="term" value="F:DNA-(apurinic or apyrimidinic site) endonuclease activity"/>
    <property type="evidence" value="ECO:0007669"/>
    <property type="project" value="TreeGrafter"/>
</dbReference>
<dbReference type="GO" id="GO:0006284">
    <property type="term" value="P:base-excision repair"/>
    <property type="evidence" value="ECO:0007669"/>
    <property type="project" value="TreeGrafter"/>
</dbReference>
<evidence type="ECO:0000256" key="4">
    <source>
        <dbReference type="ARBA" id="ARBA00022723"/>
    </source>
</evidence>
<dbReference type="SMART" id="SM00518">
    <property type="entry name" value="AP2Ec"/>
    <property type="match status" value="1"/>
</dbReference>
<dbReference type="Proteomes" id="UP000790833">
    <property type="component" value="Unassembled WGS sequence"/>
</dbReference>
<dbReference type="PANTHER" id="PTHR21445">
    <property type="entry name" value="ENDONUCLEASE IV ENDODEOXYRIBONUCLEASE IV"/>
    <property type="match status" value="1"/>
</dbReference>
<evidence type="ECO:0000256" key="9">
    <source>
        <dbReference type="SAM" id="MobiDB-lite"/>
    </source>
</evidence>
<dbReference type="PROSITE" id="PS51432">
    <property type="entry name" value="AP_NUCLEASE_F2_4"/>
    <property type="match status" value="1"/>
</dbReference>
<dbReference type="GO" id="GO:0008270">
    <property type="term" value="F:zinc ion binding"/>
    <property type="evidence" value="ECO:0007669"/>
    <property type="project" value="InterPro"/>
</dbReference>
<evidence type="ECO:0000256" key="2">
    <source>
        <dbReference type="ARBA" id="ARBA00005340"/>
    </source>
</evidence>
<dbReference type="RefSeq" id="XP_043048921.1">
    <property type="nucleotide sequence ID" value="XM_043191614.1"/>
</dbReference>
<dbReference type="GO" id="GO:0005634">
    <property type="term" value="C:nucleus"/>
    <property type="evidence" value="ECO:0007669"/>
    <property type="project" value="TreeGrafter"/>
</dbReference>